<reference evidence="2 3" key="1">
    <citation type="journal article" date="2019" name="Sci. Rep.">
        <title>A multi-omics analysis of the grapevine pathogen Lasiodiplodia theobromae reveals that temperature affects the expression of virulence- and pathogenicity-related genes.</title>
        <authorList>
            <person name="Felix C."/>
            <person name="Meneses R."/>
            <person name="Goncalves M.F.M."/>
            <person name="Tilleman L."/>
            <person name="Duarte A.S."/>
            <person name="Jorrin-Novo J.V."/>
            <person name="Van de Peer Y."/>
            <person name="Deforce D."/>
            <person name="Van Nieuwerburgh F."/>
            <person name="Esteves A.C."/>
            <person name="Alves A."/>
        </authorList>
    </citation>
    <scope>NUCLEOTIDE SEQUENCE [LARGE SCALE GENOMIC DNA]</scope>
    <source>
        <strain evidence="2 3">LA-SOL3</strain>
    </source>
</reference>
<dbReference type="AlphaFoldDB" id="A0A5N5CXB2"/>
<accession>A0A5N5CXB2</accession>
<comment type="caution">
    <text evidence="2">The sequence shown here is derived from an EMBL/GenBank/DDBJ whole genome shotgun (WGS) entry which is preliminary data.</text>
</comment>
<protein>
    <submittedName>
        <fullName evidence="2">Uncharacterized protein</fullName>
    </submittedName>
</protein>
<organism evidence="2 3">
    <name type="scientific">Lasiodiplodia theobromae</name>
    <dbReference type="NCBI Taxonomy" id="45133"/>
    <lineage>
        <taxon>Eukaryota</taxon>
        <taxon>Fungi</taxon>
        <taxon>Dikarya</taxon>
        <taxon>Ascomycota</taxon>
        <taxon>Pezizomycotina</taxon>
        <taxon>Dothideomycetes</taxon>
        <taxon>Dothideomycetes incertae sedis</taxon>
        <taxon>Botryosphaeriales</taxon>
        <taxon>Botryosphaeriaceae</taxon>
        <taxon>Lasiodiplodia</taxon>
    </lineage>
</organism>
<feature type="compositionally biased region" description="Acidic residues" evidence="1">
    <location>
        <begin position="72"/>
        <end position="83"/>
    </location>
</feature>
<gene>
    <name evidence="2" type="ORF">DBV05_g11331</name>
</gene>
<proteinExistence type="predicted"/>
<sequence length="324" mass="36121">MDDKRPPTKRFFTKYSPYTIHMRSSGNAPSRHAQYRATLVKDLKAARHEADEAVLSEDLDTTWITALNAPEGDADEATSEGEGEYASGSEMELEDTAASEAEEDTAMEMGDASGNVVDAAGMIQGAAHTMDEMPMPIRLKTSQEPVFTQNEQNDDKSTTRDRAVDYLTKRWGRDITTWVPAHTPFASEKFRSPNKWPAGVLEGLAELATLTTTTSKRQQAMKFLEDVVCDRIKKVPRHIKKDEVIRVVKRARAAWGPVSDAQANGDAVEYVPCENPVDQQGTAAEEGEDIYVDDDIVKMDSWTLRVELAKARKELKRLEQLQAK</sequence>
<dbReference type="Proteomes" id="UP000325902">
    <property type="component" value="Unassembled WGS sequence"/>
</dbReference>
<dbReference type="EMBL" id="VCHE01000156">
    <property type="protein sequence ID" value="KAB2570005.1"/>
    <property type="molecule type" value="Genomic_DNA"/>
</dbReference>
<evidence type="ECO:0000256" key="1">
    <source>
        <dbReference type="SAM" id="MobiDB-lite"/>
    </source>
</evidence>
<feature type="region of interest" description="Disordered" evidence="1">
    <location>
        <begin position="69"/>
        <end position="99"/>
    </location>
</feature>
<dbReference type="OrthoDB" id="10668423at2759"/>
<name>A0A5N5CXB2_9PEZI</name>
<evidence type="ECO:0000313" key="2">
    <source>
        <dbReference type="EMBL" id="KAB2570005.1"/>
    </source>
</evidence>
<evidence type="ECO:0000313" key="3">
    <source>
        <dbReference type="Proteomes" id="UP000325902"/>
    </source>
</evidence>
<keyword evidence="3" id="KW-1185">Reference proteome</keyword>